<keyword evidence="1" id="KW-0732">Signal</keyword>
<evidence type="ECO:0000313" key="3">
    <source>
        <dbReference type="Proteomes" id="UP000027318"/>
    </source>
</evidence>
<feature type="chain" id="PRO_5001623434" evidence="1">
    <location>
        <begin position="20"/>
        <end position="110"/>
    </location>
</feature>
<organism evidence="2 3">
    <name type="scientific">Nitrincola lacisaponensis</name>
    <dbReference type="NCBI Taxonomy" id="267850"/>
    <lineage>
        <taxon>Bacteria</taxon>
        <taxon>Pseudomonadati</taxon>
        <taxon>Pseudomonadota</taxon>
        <taxon>Gammaproteobacteria</taxon>
        <taxon>Oceanospirillales</taxon>
        <taxon>Oceanospirillaceae</taxon>
        <taxon>Nitrincola</taxon>
    </lineage>
</organism>
<gene>
    <name evidence="2" type="ORF">ADINL_0286</name>
</gene>
<feature type="signal peptide" evidence="1">
    <location>
        <begin position="1"/>
        <end position="19"/>
    </location>
</feature>
<keyword evidence="3" id="KW-1185">Reference proteome</keyword>
<proteinExistence type="predicted"/>
<accession>A0A063Y4E7</accession>
<sequence>MLLLALLWLVFTAFPVSPAAYGDSNTGFTAEAQSWAVVLQSHSTRSSSLESSDDDSVTGAAEPGQELALLAGLLLLWLVAQRSCLPLPVSHQRVITRNDYLPPLRAPPQP</sequence>
<name>A0A063Y4E7_9GAMM</name>
<reference evidence="2 3" key="1">
    <citation type="journal article" date="2005" name="Int. J. Syst. Evol. Microbiol.">
        <title>Nitrincola lacisaponensis gen. nov., sp. nov., a novel alkaliphilic bacterium isolated from an alkaline, saline lake.</title>
        <authorList>
            <person name="Dimitriu P.A."/>
            <person name="Shukla S.K."/>
            <person name="Conradt J."/>
            <person name="Marquez M.C."/>
            <person name="Ventosa A."/>
            <person name="Maglia A."/>
            <person name="Peyton B.M."/>
            <person name="Pinkart H.C."/>
            <person name="Mormile M.R."/>
        </authorList>
    </citation>
    <scope>NUCLEOTIDE SEQUENCE [LARGE SCALE GENOMIC DNA]</scope>
    <source>
        <strain evidence="2 3">4CA</strain>
    </source>
</reference>
<comment type="caution">
    <text evidence="2">The sequence shown here is derived from an EMBL/GenBank/DDBJ whole genome shotgun (WGS) entry which is preliminary data.</text>
</comment>
<dbReference type="Proteomes" id="UP000027318">
    <property type="component" value="Unassembled WGS sequence"/>
</dbReference>
<dbReference type="AlphaFoldDB" id="A0A063Y4E7"/>
<dbReference type="STRING" id="267850.ADINL_0286"/>
<dbReference type="EMBL" id="JMSZ01000007">
    <property type="protein sequence ID" value="KDE41213.1"/>
    <property type="molecule type" value="Genomic_DNA"/>
</dbReference>
<evidence type="ECO:0000313" key="2">
    <source>
        <dbReference type="EMBL" id="KDE41213.1"/>
    </source>
</evidence>
<protein>
    <submittedName>
        <fullName evidence="2">Uncharacterized protein</fullName>
    </submittedName>
</protein>
<evidence type="ECO:0000256" key="1">
    <source>
        <dbReference type="SAM" id="SignalP"/>
    </source>
</evidence>